<evidence type="ECO:0000256" key="1">
    <source>
        <dbReference type="ARBA" id="ARBA00004651"/>
    </source>
</evidence>
<dbReference type="GO" id="GO:0020037">
    <property type="term" value="F:heme binding"/>
    <property type="evidence" value="ECO:0007669"/>
    <property type="project" value="TreeGrafter"/>
</dbReference>
<evidence type="ECO:0000256" key="5">
    <source>
        <dbReference type="ARBA" id="ARBA00022692"/>
    </source>
</evidence>
<organism evidence="20">
    <name type="scientific">Clastoptera arizonana</name>
    <name type="common">Arizona spittle bug</name>
    <dbReference type="NCBI Taxonomy" id="38151"/>
    <lineage>
        <taxon>Eukaryota</taxon>
        <taxon>Metazoa</taxon>
        <taxon>Ecdysozoa</taxon>
        <taxon>Arthropoda</taxon>
        <taxon>Hexapoda</taxon>
        <taxon>Insecta</taxon>
        <taxon>Pterygota</taxon>
        <taxon>Neoptera</taxon>
        <taxon>Paraneoptera</taxon>
        <taxon>Hemiptera</taxon>
        <taxon>Auchenorrhyncha</taxon>
        <taxon>Cercopoidea</taxon>
        <taxon>Clastopteridae</taxon>
        <taxon>Clastoptera</taxon>
    </lineage>
</organism>
<feature type="transmembrane region" description="Helical" evidence="18">
    <location>
        <begin position="438"/>
        <end position="456"/>
    </location>
</feature>
<keyword evidence="6 18" id="KW-1133">Transmembrane helix</keyword>
<evidence type="ECO:0000256" key="7">
    <source>
        <dbReference type="ARBA" id="ARBA00023057"/>
    </source>
</evidence>
<feature type="transmembrane region" description="Helical" evidence="18">
    <location>
        <begin position="225"/>
        <end position="245"/>
    </location>
</feature>
<evidence type="ECO:0000256" key="12">
    <source>
        <dbReference type="ARBA" id="ARBA00036811"/>
    </source>
</evidence>
<keyword evidence="7" id="KW-0265">Erythrocyte maturation</keyword>
<accession>A0A1B6D6P3</accession>
<feature type="transmembrane region" description="Helical" evidence="18">
    <location>
        <begin position="320"/>
        <end position="338"/>
    </location>
</feature>
<comment type="catalytic activity">
    <reaction evidence="11">
        <text>heme b(in) = heme b(out)</text>
        <dbReference type="Rhea" id="RHEA:75443"/>
        <dbReference type="ChEBI" id="CHEBI:60344"/>
    </reaction>
</comment>
<dbReference type="FunFam" id="1.20.1250.20:FF:000184">
    <property type="entry name" value="Feline leukemia virus subgroup C receptor-related protein 1"/>
    <property type="match status" value="1"/>
</dbReference>
<comment type="catalytic activity">
    <reaction evidence="13">
        <text>ethanolamine(in) = ethanolamine(out)</text>
        <dbReference type="Rhea" id="RHEA:32747"/>
        <dbReference type="ChEBI" id="CHEBI:57603"/>
    </reaction>
</comment>
<evidence type="ECO:0000256" key="2">
    <source>
        <dbReference type="ARBA" id="ARBA00022448"/>
    </source>
</evidence>
<name>A0A1B6D6P3_9HEMI</name>
<evidence type="ECO:0000256" key="18">
    <source>
        <dbReference type="SAM" id="Phobius"/>
    </source>
</evidence>
<dbReference type="InterPro" id="IPR020846">
    <property type="entry name" value="MFS_dom"/>
</dbReference>
<evidence type="ECO:0000256" key="8">
    <source>
        <dbReference type="ARBA" id="ARBA00023136"/>
    </source>
</evidence>
<dbReference type="GO" id="GO:0097037">
    <property type="term" value="P:heme export"/>
    <property type="evidence" value="ECO:0007669"/>
    <property type="project" value="TreeGrafter"/>
</dbReference>
<dbReference type="GO" id="GO:0031966">
    <property type="term" value="C:mitochondrial membrane"/>
    <property type="evidence" value="ECO:0007669"/>
    <property type="project" value="UniProtKB-ARBA"/>
</dbReference>
<dbReference type="InterPro" id="IPR036259">
    <property type="entry name" value="MFS_trans_sf"/>
</dbReference>
<feature type="transmembrane region" description="Helical" evidence="18">
    <location>
        <begin position="150"/>
        <end position="172"/>
    </location>
</feature>
<dbReference type="GO" id="GO:0043249">
    <property type="term" value="P:erythrocyte maturation"/>
    <property type="evidence" value="ECO:0007669"/>
    <property type="project" value="UniProtKB-KW"/>
</dbReference>
<dbReference type="GO" id="GO:0005886">
    <property type="term" value="C:plasma membrane"/>
    <property type="evidence" value="ECO:0007669"/>
    <property type="project" value="UniProtKB-SubCell"/>
</dbReference>
<feature type="transmembrane region" description="Helical" evidence="18">
    <location>
        <begin position="281"/>
        <end position="300"/>
    </location>
</feature>
<feature type="transmembrane region" description="Helical" evidence="18">
    <location>
        <begin position="350"/>
        <end position="367"/>
    </location>
</feature>
<comment type="similarity">
    <text evidence="14">Belongs to the major facilitator superfamily. Feline leukemia virus subgroup C receptor (TC 2.A.1.28.1) family.</text>
</comment>
<dbReference type="PANTHER" id="PTHR10924:SF4">
    <property type="entry name" value="GH15861P"/>
    <property type="match status" value="1"/>
</dbReference>
<dbReference type="PANTHER" id="PTHR10924">
    <property type="entry name" value="MAJOR FACILITATOR SUPERFAMILY PROTEIN-RELATED"/>
    <property type="match status" value="1"/>
</dbReference>
<comment type="function">
    <text evidence="15">Uniporter that mediates the transport of extracellular choline and ethanolamine into cells, thereby playing a key role in phospholipid biosynthesis. Choline and ethanolamine are the precursors of phosphatidylcholine and phosphatidylethanolamine, respectively, the two most abundant phospholipids. Transport is not coupled with proton transport and is exclusively driven by the choline (or ethanolamine) gradient across the plasma membrane. Also acts as a heme b transporter that mediates heme efflux from the cytoplasm to the extracellular compartment.</text>
</comment>
<dbReference type="Pfam" id="PF07690">
    <property type="entry name" value="MFS_1"/>
    <property type="match status" value="1"/>
</dbReference>
<evidence type="ECO:0000256" key="16">
    <source>
        <dbReference type="ARBA" id="ARBA00068050"/>
    </source>
</evidence>
<evidence type="ECO:0000256" key="6">
    <source>
        <dbReference type="ARBA" id="ARBA00022989"/>
    </source>
</evidence>
<evidence type="ECO:0000256" key="17">
    <source>
        <dbReference type="ARBA" id="ARBA00080886"/>
    </source>
</evidence>
<evidence type="ECO:0000256" key="10">
    <source>
        <dbReference type="ARBA" id="ARBA00023180"/>
    </source>
</evidence>
<evidence type="ECO:0000256" key="9">
    <source>
        <dbReference type="ARBA" id="ARBA00023170"/>
    </source>
</evidence>
<dbReference type="PROSITE" id="PS50850">
    <property type="entry name" value="MFS"/>
    <property type="match status" value="1"/>
</dbReference>
<feature type="transmembrane region" description="Helical" evidence="18">
    <location>
        <begin position="373"/>
        <end position="392"/>
    </location>
</feature>
<dbReference type="InterPro" id="IPR049680">
    <property type="entry name" value="FLVCR1-2_SLC49-like"/>
</dbReference>
<evidence type="ECO:0000256" key="15">
    <source>
        <dbReference type="ARBA" id="ARBA00060240"/>
    </source>
</evidence>
<protein>
    <recommendedName>
        <fullName evidence="16">Choline/ethanolamine transporter FLVCR1</fullName>
    </recommendedName>
    <alternativeName>
        <fullName evidence="17">Heme transporter FLVCR1</fullName>
    </alternativeName>
</protein>
<evidence type="ECO:0000259" key="19">
    <source>
        <dbReference type="PROSITE" id="PS50850"/>
    </source>
</evidence>
<gene>
    <name evidence="20" type="ORF">g.15106</name>
</gene>
<keyword evidence="8 18" id="KW-0472">Membrane</keyword>
<evidence type="ECO:0000256" key="11">
    <source>
        <dbReference type="ARBA" id="ARBA00035075"/>
    </source>
</evidence>
<dbReference type="AlphaFoldDB" id="A0A1B6D6P3"/>
<reference evidence="20" key="1">
    <citation type="submission" date="2015-12" db="EMBL/GenBank/DDBJ databases">
        <title>De novo transcriptome assembly of four potential Pierce s Disease insect vectors from Arizona vineyards.</title>
        <authorList>
            <person name="Tassone E.E."/>
        </authorList>
    </citation>
    <scope>NUCLEOTIDE SEQUENCE</scope>
</reference>
<dbReference type="GO" id="GO:0006783">
    <property type="term" value="P:heme biosynthetic process"/>
    <property type="evidence" value="ECO:0007669"/>
    <property type="project" value="UniProtKB-ARBA"/>
</dbReference>
<feature type="transmembrane region" description="Helical" evidence="18">
    <location>
        <begin position="125"/>
        <end position="144"/>
    </location>
</feature>
<evidence type="ECO:0000256" key="3">
    <source>
        <dbReference type="ARBA" id="ARBA00022475"/>
    </source>
</evidence>
<keyword evidence="2" id="KW-0813">Transport</keyword>
<comment type="catalytic activity">
    <reaction evidence="12">
        <text>choline(out) = choline(in)</text>
        <dbReference type="Rhea" id="RHEA:32751"/>
        <dbReference type="ChEBI" id="CHEBI:15354"/>
    </reaction>
</comment>
<comment type="subcellular location">
    <subcellularLocation>
        <location evidence="1">Cell membrane</location>
        <topology evidence="1">Multi-pass membrane protein</topology>
    </subcellularLocation>
</comment>
<evidence type="ECO:0000313" key="20">
    <source>
        <dbReference type="EMBL" id="JAS21235.1"/>
    </source>
</evidence>
<feature type="transmembrane region" description="Helical" evidence="18">
    <location>
        <begin position="58"/>
        <end position="78"/>
    </location>
</feature>
<feature type="domain" description="Major facilitator superfamily (MFS) profile" evidence="19">
    <location>
        <begin position="59"/>
        <end position="463"/>
    </location>
</feature>
<dbReference type="EMBL" id="GEDC01016063">
    <property type="protein sequence ID" value="JAS21235.1"/>
    <property type="molecule type" value="Transcribed_RNA"/>
</dbReference>
<keyword evidence="3" id="KW-1003">Cell membrane</keyword>
<dbReference type="SUPFAM" id="SSF103473">
    <property type="entry name" value="MFS general substrate transporter"/>
    <property type="match status" value="1"/>
</dbReference>
<feature type="transmembrane region" description="Helical" evidence="18">
    <location>
        <begin position="184"/>
        <end position="205"/>
    </location>
</feature>
<evidence type="ECO:0000256" key="14">
    <source>
        <dbReference type="ARBA" id="ARBA00046338"/>
    </source>
</evidence>
<feature type="transmembrane region" description="Helical" evidence="18">
    <location>
        <begin position="412"/>
        <end position="432"/>
    </location>
</feature>
<evidence type="ECO:0000256" key="13">
    <source>
        <dbReference type="ARBA" id="ARBA00045087"/>
    </source>
</evidence>
<keyword evidence="5 18" id="KW-0812">Transmembrane</keyword>
<evidence type="ECO:0000256" key="4">
    <source>
        <dbReference type="ARBA" id="ARBA00022553"/>
    </source>
</evidence>
<keyword evidence="4" id="KW-0597">Phosphoprotein</keyword>
<sequence>MEIAEPHESTRILNGGRKRNFYTFFEDMGGKLFELRPRKSDDFYLLMGEQCHIYKRRWLMLALFALCSMCNASHWIQYSIIANVAMRFYNVSALAVNWTSMIYMAVYIPLVFPASWLLEKKGLRVAIILGALLMCIGAWIKVFTARPDGFTLTFIAQLIIGVAQMFTLSVPARLAAVWFGEKEVSTACAIGVFGNQLGIALGFLIPPAFVEDIDDVDIIASQLYTLYFGMAVAPTIVLILVILLFEATPPLPPSYAQVHAQKKENNQNYFKNILQLVTNRNFALLLCSFGINIGVFYAYSTLLNQELVNFPQGFESAGRVGLTLVFGGVVGSVVWGIVLDKTHKYKETTLIIYSLAVVGMLGFTFALRSQHLALVYFTSGFLGFFMNGYLTVGYEFGAELTYPHAECTSSGLLNASGELCGVVFVLISGLVLENWSDLPTNLGLTSVLLIGLILTFPISKHQLMRLAASRLRPTGDTTVHVMVE</sequence>
<dbReference type="InterPro" id="IPR011701">
    <property type="entry name" value="MFS"/>
</dbReference>
<keyword evidence="9" id="KW-0675">Receptor</keyword>
<keyword evidence="10" id="KW-0325">Glycoprotein</keyword>
<dbReference type="GO" id="GO:0015232">
    <property type="term" value="F:heme transmembrane transporter activity"/>
    <property type="evidence" value="ECO:0007669"/>
    <property type="project" value="UniProtKB-ARBA"/>
</dbReference>
<feature type="transmembrane region" description="Helical" evidence="18">
    <location>
        <begin position="98"/>
        <end position="118"/>
    </location>
</feature>
<dbReference type="Gene3D" id="1.20.1250.20">
    <property type="entry name" value="MFS general substrate transporter like domains"/>
    <property type="match status" value="1"/>
</dbReference>
<proteinExistence type="inferred from homology"/>